<organism evidence="1 3">
    <name type="scientific">Trypanosoma brucei brucei (strain 927/4 GUTat10.1)</name>
    <dbReference type="NCBI Taxonomy" id="185431"/>
    <lineage>
        <taxon>Eukaryota</taxon>
        <taxon>Discoba</taxon>
        <taxon>Euglenozoa</taxon>
        <taxon>Kinetoplastea</taxon>
        <taxon>Metakinetoplastina</taxon>
        <taxon>Trypanosomatida</taxon>
        <taxon>Trypanosomatidae</taxon>
        <taxon>Trypanosoma</taxon>
    </lineage>
</organism>
<accession>D6XHJ6</accession>
<reference evidence="1" key="4">
    <citation type="submission" date="2005-04" db="EMBL/GenBank/DDBJ databases">
        <title>.</title>
        <authorList>
            <person name="Ghedin E."/>
            <person name="Blandin G."/>
            <person name="Bartholomeu D."/>
            <person name="Caler E."/>
            <person name="Haas B."/>
            <person name="Hannick L."/>
            <person name="Shallom J."/>
            <person name="Hou L."/>
            <person name="Djikeng A."/>
            <person name="Feldblyum T."/>
            <person name="Hostetler J."/>
            <person name="Johnson J."/>
            <person name="Jones K."/>
            <person name="Koo H.L."/>
            <person name="Larkin C."/>
            <person name="Pai G."/>
            <person name="Peterson J."/>
            <person name="Khalak H.G."/>
            <person name="Salzberg S."/>
            <person name="Simpson A.J."/>
            <person name="Tallon L."/>
            <person name="Van Aken S."/>
            <person name="Wanless D."/>
            <person name="White O."/>
            <person name="Wortman J."/>
            <person name="Fraser C.M."/>
            <person name="El-Sayed N.M.A."/>
        </authorList>
    </citation>
    <scope>NUCLEOTIDE SEQUENCE</scope>
    <source>
        <strain evidence="1">GUTat10.1</strain>
    </source>
</reference>
<evidence type="ECO:0000313" key="2">
    <source>
        <dbReference type="EMBL" id="AAZ11675.1"/>
    </source>
</evidence>
<dbReference type="EMBL" id="CP000069">
    <property type="protein sequence ID" value="AAZ11675.1"/>
    <property type="molecule type" value="Genomic_DNA"/>
</dbReference>
<dbReference type="Proteomes" id="UP000008524">
    <property type="component" value="Chromosome 6"/>
</dbReference>
<reference evidence="1" key="1">
    <citation type="submission" date="2000-07" db="EMBL/GenBank/DDBJ databases">
        <authorList>
            <person name="El-Sayed N.M."/>
            <person name="Khalak H."/>
            <person name="Adams M.D."/>
        </authorList>
    </citation>
    <scope>NUCLEOTIDE SEQUENCE</scope>
    <source>
        <strain evidence="1">GUTat10.1</strain>
    </source>
</reference>
<keyword evidence="3" id="KW-1185">Reference proteome</keyword>
<dbReference type="InParanoid" id="Q585D5"/>
<dbReference type="OrthoDB" id="273398at2759"/>
<reference evidence="2" key="2">
    <citation type="journal article" date="2005" name="Science">
        <title>Comparative genomics of trypanosomatid parasitic protozoa.</title>
        <authorList>
            <person name="El-Sayed N.M."/>
            <person name="Myler P.J."/>
            <person name="Blandin G."/>
            <person name="Berriman M."/>
            <person name="Crabtree J."/>
            <person name="Aggarwal G."/>
            <person name="Caler E."/>
            <person name="Renauld H."/>
            <person name="Worthey E.A."/>
            <person name="Hertz-Fowler C."/>
            <person name="Ghedin E."/>
            <person name="Peacock C."/>
            <person name="Bartholomeu D.C."/>
            <person name="Haas B.J."/>
            <person name="Tran A.N."/>
            <person name="Wortman J.R."/>
            <person name="Alsmark U.C."/>
            <person name="Angiuoli S."/>
            <person name="Anupama A."/>
            <person name="Badger J."/>
            <person name="Bringaud F."/>
            <person name="Cadag E."/>
            <person name="Carlton J.M."/>
            <person name="Cerqueira G.C."/>
            <person name="Creasy T."/>
            <person name="Delcher A.L."/>
            <person name="Djikeng A."/>
            <person name="Embley T.M."/>
            <person name="Hauser C."/>
            <person name="Ivens A.C."/>
            <person name="Kummerfeld S.K."/>
            <person name="Pereira-Leal J.B."/>
            <person name="Nilsson D."/>
            <person name="Peterson J."/>
            <person name="Salzberg S.L."/>
            <person name="Shallom J."/>
            <person name="Silva J.C."/>
            <person name="Sundaram J."/>
            <person name="Westenberger S."/>
            <person name="White O."/>
            <person name="Melville S.E."/>
            <person name="Donelson J.E."/>
            <person name="Andersson B."/>
            <person name="Stuart K.D."/>
            <person name="Hall N."/>
        </authorList>
    </citation>
    <scope>NUCLEOTIDE SEQUENCE</scope>
    <source>
        <strain evidence="2">927/4 GUTat10.1</strain>
    </source>
</reference>
<proteinExistence type="predicted"/>
<dbReference type="KEGG" id="tbr:Tb927.6.1120"/>
<reference evidence="2" key="5">
    <citation type="submission" date="2005-04" db="EMBL/GenBank/DDBJ databases">
        <title>Sequencing, closure, and annotation of Trypanosoma brucei chromosomes 2 through 8.</title>
        <authorList>
            <person name="Ghedin E."/>
            <person name="Blandin G."/>
            <person name="Bartholomeu D."/>
            <person name="Caler E."/>
            <person name="Haas B."/>
            <person name="Hannick L."/>
            <person name="Shallom J."/>
            <person name="Hou L."/>
            <person name="Djikeng A."/>
            <person name="Feldblyum T."/>
            <person name="Hostetler J."/>
            <person name="Johnson J."/>
            <person name="Jones K."/>
            <person name="Koo H.L."/>
            <person name="Larkin C."/>
            <person name="Pai G."/>
            <person name="Peterson J."/>
            <person name="Khalak H.G."/>
            <person name="Salzberg S."/>
            <person name="Simpson A.J."/>
            <person name="Tallon L."/>
            <person name="Van Aken S."/>
            <person name="Wanless D."/>
            <person name="White O."/>
            <person name="Wortman J."/>
            <person name="Fraser C.M."/>
            <person name="El-Sayed N.M.A."/>
        </authorList>
    </citation>
    <scope>NUCLEOTIDE SEQUENCE</scope>
    <source>
        <strain evidence="2">927/4 GUTat10.1</strain>
    </source>
</reference>
<dbReference type="AlphaFoldDB" id="Q585D5"/>
<evidence type="ECO:0000313" key="3">
    <source>
        <dbReference type="Proteomes" id="UP000008524"/>
    </source>
</evidence>
<dbReference type="RefSeq" id="XP_845234.1">
    <property type="nucleotide sequence ID" value="XM_840141.1"/>
</dbReference>
<accession>Q585D5</accession>
<reference evidence="2 3" key="3">
    <citation type="journal article" date="2005" name="Science">
        <title>The genome of the African trypanosome Trypanosoma brucei.</title>
        <authorList>
            <person name="Berriman M."/>
            <person name="Ghedin E."/>
            <person name="Hertz-Fowler C."/>
            <person name="Blandin G."/>
            <person name="Renauld H."/>
            <person name="Bartholomeu D.C."/>
            <person name="Lennard N.J."/>
            <person name="Caler E."/>
            <person name="Hamlin N.E."/>
            <person name="Haas B."/>
            <person name="Bohme U."/>
            <person name="Hannick L."/>
            <person name="Aslett M.A."/>
            <person name="Shallom J."/>
            <person name="Marcello L."/>
            <person name="Hou L."/>
            <person name="Wickstead B."/>
            <person name="Alsmark U.C."/>
            <person name="Arrowsmith C."/>
            <person name="Atkin R.J."/>
            <person name="Barron A.J."/>
            <person name="Bringaud F."/>
            <person name="Brooks K."/>
            <person name="Carrington M."/>
            <person name="Cherevach I."/>
            <person name="Chillingworth T.J."/>
            <person name="Churcher C."/>
            <person name="Clark L.N."/>
            <person name="Corton C.H."/>
            <person name="Cronin A."/>
            <person name="Davies R.M."/>
            <person name="Doggett J."/>
            <person name="Djikeng A."/>
            <person name="Feldblyum T."/>
            <person name="Field M.C."/>
            <person name="Fraser A."/>
            <person name="Goodhead I."/>
            <person name="Hance Z."/>
            <person name="Harper D."/>
            <person name="Harris B.R."/>
            <person name="Hauser H."/>
            <person name="Hostetler J."/>
            <person name="Ivens A."/>
            <person name="Jagels K."/>
            <person name="Johnson D."/>
            <person name="Johnson J."/>
            <person name="Jones K."/>
            <person name="Kerhornou A.X."/>
            <person name="Koo H."/>
            <person name="Larke N."/>
            <person name="Landfear S."/>
            <person name="Larkin C."/>
            <person name="Leech V."/>
            <person name="Line A."/>
            <person name="Lord A."/>
            <person name="Macleod A."/>
            <person name="Mooney P.J."/>
            <person name="Moule S."/>
            <person name="Martin D.M."/>
            <person name="Morgan G.W."/>
            <person name="Mungall K."/>
            <person name="Norbertczak H."/>
            <person name="Ormond D."/>
            <person name="Pai G."/>
            <person name="Peacock C.S."/>
            <person name="Peterson J."/>
            <person name="Quail M.A."/>
            <person name="Rabbinowitsch E."/>
            <person name="Rajandream M.A."/>
            <person name="Reitter C."/>
            <person name="Salzberg S.L."/>
            <person name="Sanders M."/>
            <person name="Schobel S."/>
            <person name="Sharp S."/>
            <person name="Simmonds M."/>
            <person name="Simpson A.J."/>
            <person name="Tallon L."/>
            <person name="Turner C.M."/>
            <person name="Tait A."/>
            <person name="Tivey A.R."/>
            <person name="Van Aken S."/>
            <person name="Walker D."/>
            <person name="Wanless D."/>
            <person name="Wang S."/>
            <person name="White B."/>
            <person name="White O."/>
            <person name="Whitehead S."/>
            <person name="Woodward J."/>
            <person name="Wortman J."/>
            <person name="Adams M.D."/>
            <person name="Embley T.M."/>
            <person name="Gull K."/>
            <person name="Ullu E."/>
            <person name="Barry J.D."/>
            <person name="Fairlamb A.H."/>
            <person name="Opperdoes F."/>
            <person name="Barrell B.G."/>
            <person name="Donelson J.E."/>
            <person name="Hall N."/>
            <person name="Fraser C.M."/>
            <person name="Melville S.E."/>
            <person name="El-Sayed N.M."/>
        </authorList>
    </citation>
    <scope>NUCLEOTIDE SEQUENCE [LARGE SCALE GENOMIC DNA]</scope>
    <source>
        <strain evidence="2 3">927/4 GUTat10.1</strain>
    </source>
</reference>
<evidence type="ECO:0000313" key="1">
    <source>
        <dbReference type="EMBL" id="AAX80367.1"/>
    </source>
</evidence>
<dbReference type="EMBL" id="AC073906">
    <property type="protein sequence ID" value="AAX80367.1"/>
    <property type="molecule type" value="Genomic_DNA"/>
</dbReference>
<dbReference type="GO" id="GO:0005737">
    <property type="term" value="C:cytoplasm"/>
    <property type="evidence" value="ECO:0006056"/>
    <property type="project" value="Others"/>
</dbReference>
<sequence length="739" mass="80701">MSDVLAILDGAAARVAALLMSEGINALLAFLRGEAWEESPSTVLNRADGDGDTKSDSLQIPNTLLGCYGFLPLAIAAEVSLAPSTSHQERVALVQDFERRGFRVFTVNLMPDCRGLEDSSRGASAYNASASVLRLNCIEAARNWCDAVYAEDGKEGEGDTGVDCSNIYLSGAKRRRDDDEKSGLAERVAHTDFHNPRRRAQVQLHGRGCGLCVKYALFIVRCCANAGNAQRAAVGGGNCSSATERSRRTKDPLTLLLYDISSLSALCRVRQSTRRTRIRFSVLLLPDDLAYGGALLEESLRGPMSCHYCVKLFQGSADRMLHRRQDVDSGGGEENECVPFLERLKLWLSAPMESRGVEADGSCDGNSVNHGKNEQENAAKLQGSKPSLFFVRYENLPFCCFLREALRRFPVILPPLLLRQLQSLWAFRHQLSDVVVGLHSLLSPFALSSSMHATMSEANDVTTSPANVVQGTSRGYHENMTQLSNSIELLNILFAAACEWADGHLLNEAVAFAVLYEDLVFGRLTRLKRIPGLTAYVERLSPKSVGPTDLSKALTSCVPVFVPNALTGSGAYIRDELSQEQQYVMRRPLSLPPIMAVPGAKVSLATELLRSTLLAVLPPHDSLEEVQKAVRAFPCAGGKCDEGTPSEALRHGDTYCGVTYNNFFSPLIPDSVRVLHLLTSHAMASSNVKQQFVPLSLIQRICQLSDESLIRSLVELQLTGMATVNMREFKARSSLLALS</sequence>
<protein>
    <submittedName>
        <fullName evidence="1">Uncharacterized protein</fullName>
    </submittedName>
</protein>
<dbReference type="VEuPathDB" id="TriTrypDB:Tb927.6.1120"/>
<dbReference type="GeneID" id="3657747"/>
<dbReference type="GO" id="GO:0005634">
    <property type="term" value="C:nucleus"/>
    <property type="evidence" value="ECO:0000314"/>
    <property type="project" value="GeneDB"/>
</dbReference>
<dbReference type="eggNOG" id="ENOG502RYKM">
    <property type="taxonomic scope" value="Eukaryota"/>
</dbReference>
<dbReference type="PaxDb" id="5691-AAZ11675"/>
<dbReference type="GO" id="GO:0005654">
    <property type="term" value="C:nucleoplasm"/>
    <property type="evidence" value="ECO:0000314"/>
    <property type="project" value="GeneDB"/>
</dbReference>
<gene>
    <name evidence="1" type="primary">Tb06.3A7.580</name>
    <name evidence="1" type="ORF">Tb927.6.1120</name>
</gene>
<name>Q585D5_TRYB2</name>
<dbReference type="OMA" id="TFMPTEM"/>